<gene>
    <name evidence="9" type="ORF">VF724_01010</name>
</gene>
<dbReference type="PANTHER" id="PTHR43731:SF14">
    <property type="entry name" value="PRESENILIN-ASSOCIATED RHOMBOID-LIKE PROTEIN, MITOCHONDRIAL"/>
    <property type="match status" value="1"/>
</dbReference>
<proteinExistence type="inferred from homology"/>
<comment type="subcellular location">
    <subcellularLocation>
        <location evidence="1">Membrane</location>
        <topology evidence="1">Multi-pass membrane protein</topology>
    </subcellularLocation>
</comment>
<reference evidence="9" key="1">
    <citation type="submission" date="2023-12" db="EMBL/GenBank/DDBJ databases">
        <title>Fervidustalea candida gen. nov., sp. nov., a novel member of the family Paenibacillaceae isolated from a geothermal area.</title>
        <authorList>
            <person name="Li W.-J."/>
            <person name="Jiao J.-Y."/>
            <person name="Chen Y."/>
        </authorList>
    </citation>
    <scope>NUCLEOTIDE SEQUENCE</scope>
    <source>
        <strain evidence="9">SYSU GA230002</strain>
    </source>
</reference>
<feature type="domain" description="Peptidase S54 rhomboid" evidence="8">
    <location>
        <begin position="60"/>
        <end position="195"/>
    </location>
</feature>
<evidence type="ECO:0000313" key="9">
    <source>
        <dbReference type="EMBL" id="MEB3100237.1"/>
    </source>
</evidence>
<name>A0ABU5ZD96_9BACL</name>
<feature type="transmembrane region" description="Helical" evidence="7">
    <location>
        <begin position="125"/>
        <end position="146"/>
    </location>
</feature>
<comment type="caution">
    <text evidence="9">The sequence shown here is derived from an EMBL/GenBank/DDBJ whole genome shotgun (WGS) entry which is preliminary data.</text>
</comment>
<evidence type="ECO:0000256" key="6">
    <source>
        <dbReference type="ARBA" id="ARBA00023136"/>
    </source>
</evidence>
<organism evidence="9 10">
    <name type="scientific">Ferviditalea candida</name>
    <dbReference type="NCBI Taxonomy" id="3108399"/>
    <lineage>
        <taxon>Bacteria</taxon>
        <taxon>Bacillati</taxon>
        <taxon>Bacillota</taxon>
        <taxon>Bacilli</taxon>
        <taxon>Bacillales</taxon>
        <taxon>Paenibacillaceae</taxon>
        <taxon>Ferviditalea</taxon>
    </lineage>
</organism>
<dbReference type="Proteomes" id="UP001310386">
    <property type="component" value="Unassembled WGS sequence"/>
</dbReference>
<dbReference type="Gene3D" id="1.20.1540.10">
    <property type="entry name" value="Rhomboid-like"/>
    <property type="match status" value="1"/>
</dbReference>
<feature type="transmembrane region" description="Helical" evidence="7">
    <location>
        <begin position="12"/>
        <end position="35"/>
    </location>
</feature>
<evidence type="ECO:0000259" key="8">
    <source>
        <dbReference type="Pfam" id="PF01694"/>
    </source>
</evidence>
<keyword evidence="5 7" id="KW-1133">Transmembrane helix</keyword>
<keyword evidence="10" id="KW-1185">Reference proteome</keyword>
<evidence type="ECO:0000313" key="10">
    <source>
        <dbReference type="Proteomes" id="UP001310386"/>
    </source>
</evidence>
<dbReference type="Pfam" id="PF01694">
    <property type="entry name" value="Rhomboid"/>
    <property type="match status" value="1"/>
</dbReference>
<sequence>MIFLRYESFKGYIRYYPVTSVVLLVNTLLMVLMFVDGGSQNVDTLVRFGALVTHYEPYSSEVWRYFTSIFLHIGLDHWLFNSFAIFVFAPPLERIMGKLPYLILYIGSGLIGNIASAWLQTDVQVSAGASGAIYGIYGAFLFIGFFRKRLLDDQSHKTVLIILVIGVIYSVLIPHVSLLAHLGGAIGGFLLFPLLKRQVR</sequence>
<dbReference type="PANTHER" id="PTHR43731">
    <property type="entry name" value="RHOMBOID PROTEASE"/>
    <property type="match status" value="1"/>
</dbReference>
<dbReference type="InterPro" id="IPR050925">
    <property type="entry name" value="Rhomboid_protease_S54"/>
</dbReference>
<dbReference type="InterPro" id="IPR035952">
    <property type="entry name" value="Rhomboid-like_sf"/>
</dbReference>
<feature type="transmembrane region" description="Helical" evidence="7">
    <location>
        <begin position="158"/>
        <end position="173"/>
    </location>
</feature>
<dbReference type="GO" id="GO:0006508">
    <property type="term" value="P:proteolysis"/>
    <property type="evidence" value="ECO:0007669"/>
    <property type="project" value="UniProtKB-KW"/>
</dbReference>
<evidence type="ECO:0000256" key="3">
    <source>
        <dbReference type="ARBA" id="ARBA00022692"/>
    </source>
</evidence>
<comment type="similarity">
    <text evidence="2">Belongs to the peptidase S54 family.</text>
</comment>
<dbReference type="InterPro" id="IPR022764">
    <property type="entry name" value="Peptidase_S54_rhomboid_dom"/>
</dbReference>
<feature type="transmembrane region" description="Helical" evidence="7">
    <location>
        <begin position="65"/>
        <end position="89"/>
    </location>
</feature>
<accession>A0ABU5ZD96</accession>
<evidence type="ECO:0000256" key="1">
    <source>
        <dbReference type="ARBA" id="ARBA00004141"/>
    </source>
</evidence>
<evidence type="ECO:0000256" key="5">
    <source>
        <dbReference type="ARBA" id="ARBA00022989"/>
    </source>
</evidence>
<feature type="transmembrane region" description="Helical" evidence="7">
    <location>
        <begin position="101"/>
        <end position="119"/>
    </location>
</feature>
<dbReference type="RefSeq" id="WP_371752339.1">
    <property type="nucleotide sequence ID" value="NZ_JAYJLD010000001.1"/>
</dbReference>
<evidence type="ECO:0000256" key="4">
    <source>
        <dbReference type="ARBA" id="ARBA00022801"/>
    </source>
</evidence>
<keyword evidence="3 7" id="KW-0812">Transmembrane</keyword>
<dbReference type="EMBL" id="JAYJLD010000001">
    <property type="protein sequence ID" value="MEB3100237.1"/>
    <property type="molecule type" value="Genomic_DNA"/>
</dbReference>
<protein>
    <submittedName>
        <fullName evidence="9">Rhomboid family intramembrane serine protease</fullName>
        <ecNumber evidence="9">3.4.21.-</ecNumber>
    </submittedName>
</protein>
<keyword evidence="6 7" id="KW-0472">Membrane</keyword>
<evidence type="ECO:0000256" key="2">
    <source>
        <dbReference type="ARBA" id="ARBA00009045"/>
    </source>
</evidence>
<dbReference type="SUPFAM" id="SSF144091">
    <property type="entry name" value="Rhomboid-like"/>
    <property type="match status" value="1"/>
</dbReference>
<dbReference type="EC" id="3.4.21.-" evidence="9"/>
<dbReference type="GO" id="GO:0008233">
    <property type="term" value="F:peptidase activity"/>
    <property type="evidence" value="ECO:0007669"/>
    <property type="project" value="UniProtKB-KW"/>
</dbReference>
<keyword evidence="4 9" id="KW-0378">Hydrolase</keyword>
<keyword evidence="9" id="KW-0645">Protease</keyword>
<evidence type="ECO:0000256" key="7">
    <source>
        <dbReference type="SAM" id="Phobius"/>
    </source>
</evidence>